<feature type="transmembrane region" description="Helical" evidence="2">
    <location>
        <begin position="39"/>
        <end position="59"/>
    </location>
</feature>
<evidence type="ECO:0000256" key="2">
    <source>
        <dbReference type="SAM" id="Phobius"/>
    </source>
</evidence>
<comment type="caution">
    <text evidence="3">The sequence shown here is derived from an EMBL/GenBank/DDBJ whole genome shotgun (WGS) entry which is preliminary data.</text>
</comment>
<accession>A0A512JAN4</accession>
<reference evidence="3 5" key="3">
    <citation type="submission" date="2019-07" db="EMBL/GenBank/DDBJ databases">
        <title>Whole genome shotgun sequence of Methylobacterium oxalidis NBRC 107715.</title>
        <authorList>
            <person name="Hosoyama A."/>
            <person name="Uohara A."/>
            <person name="Ohji S."/>
            <person name="Ichikawa N."/>
        </authorList>
    </citation>
    <scope>NUCLEOTIDE SEQUENCE [LARGE SCALE GENOMIC DNA]</scope>
    <source>
        <strain evidence="3 5">NBRC 107715</strain>
    </source>
</reference>
<keyword evidence="2" id="KW-0812">Transmembrane</keyword>
<protein>
    <submittedName>
        <fullName evidence="3">Uncharacterized protein</fullName>
    </submittedName>
</protein>
<dbReference type="EMBL" id="BJZU01000133">
    <property type="protein sequence ID" value="GEP07024.1"/>
    <property type="molecule type" value="Genomic_DNA"/>
</dbReference>
<dbReference type="OrthoDB" id="8004202at2"/>
<proteinExistence type="predicted"/>
<dbReference type="Proteomes" id="UP000321960">
    <property type="component" value="Unassembled WGS sequence"/>
</dbReference>
<evidence type="ECO:0000313" key="3">
    <source>
        <dbReference type="EMBL" id="GEP07024.1"/>
    </source>
</evidence>
<keyword evidence="2" id="KW-1133">Transmembrane helix</keyword>
<name>A0A512JAN4_9HYPH</name>
<evidence type="ECO:0000313" key="6">
    <source>
        <dbReference type="Proteomes" id="UP001156856"/>
    </source>
</evidence>
<organism evidence="3 5">
    <name type="scientific">Methylobacterium oxalidis</name>
    <dbReference type="NCBI Taxonomy" id="944322"/>
    <lineage>
        <taxon>Bacteria</taxon>
        <taxon>Pseudomonadati</taxon>
        <taxon>Pseudomonadota</taxon>
        <taxon>Alphaproteobacteria</taxon>
        <taxon>Hyphomicrobiales</taxon>
        <taxon>Methylobacteriaceae</taxon>
        <taxon>Methylobacterium</taxon>
    </lineage>
</organism>
<reference evidence="6" key="2">
    <citation type="journal article" date="2019" name="Int. J. Syst. Evol. Microbiol.">
        <title>The Global Catalogue of Microorganisms (GCM) 10K type strain sequencing project: providing services to taxonomists for standard genome sequencing and annotation.</title>
        <authorList>
            <consortium name="The Broad Institute Genomics Platform"/>
            <consortium name="The Broad Institute Genome Sequencing Center for Infectious Disease"/>
            <person name="Wu L."/>
            <person name="Ma J."/>
        </authorList>
    </citation>
    <scope>NUCLEOTIDE SEQUENCE [LARGE SCALE GENOMIC DNA]</scope>
    <source>
        <strain evidence="6">NBRC 107715</strain>
    </source>
</reference>
<dbReference type="AlphaFoldDB" id="A0A512JAN4"/>
<reference evidence="4" key="4">
    <citation type="submission" date="2023-01" db="EMBL/GenBank/DDBJ databases">
        <title>Draft genome sequence of Methylobacterium oxalidis strain NBRC 107715.</title>
        <authorList>
            <person name="Sun Q."/>
            <person name="Mori K."/>
        </authorList>
    </citation>
    <scope>NUCLEOTIDE SEQUENCE</scope>
    <source>
        <strain evidence="4">NBRC 107715</strain>
    </source>
</reference>
<reference evidence="4" key="1">
    <citation type="journal article" date="2014" name="Int. J. Syst. Evol. Microbiol.">
        <title>Complete genome of a new Firmicutes species belonging to the dominant human colonic microbiota ('Ruminococcus bicirculans') reveals two chromosomes and a selective capacity to utilize plant glucans.</title>
        <authorList>
            <consortium name="NISC Comparative Sequencing Program"/>
            <person name="Wegmann U."/>
            <person name="Louis P."/>
            <person name="Goesmann A."/>
            <person name="Henrissat B."/>
            <person name="Duncan S.H."/>
            <person name="Flint H.J."/>
        </authorList>
    </citation>
    <scope>NUCLEOTIDE SEQUENCE</scope>
    <source>
        <strain evidence="4">NBRC 107715</strain>
    </source>
</reference>
<feature type="region of interest" description="Disordered" evidence="1">
    <location>
        <begin position="1"/>
        <end position="29"/>
    </location>
</feature>
<gene>
    <name evidence="4" type="ORF">GCM10007888_30050</name>
    <name evidence="3" type="ORF">MOX02_50620</name>
</gene>
<dbReference type="EMBL" id="BSPK01000049">
    <property type="protein sequence ID" value="GLS64624.1"/>
    <property type="molecule type" value="Genomic_DNA"/>
</dbReference>
<evidence type="ECO:0000313" key="5">
    <source>
        <dbReference type="Proteomes" id="UP000321960"/>
    </source>
</evidence>
<dbReference type="Proteomes" id="UP001156856">
    <property type="component" value="Unassembled WGS sequence"/>
</dbReference>
<evidence type="ECO:0000313" key="4">
    <source>
        <dbReference type="EMBL" id="GLS64624.1"/>
    </source>
</evidence>
<keyword evidence="6" id="KW-1185">Reference proteome</keyword>
<keyword evidence="2" id="KW-0472">Membrane</keyword>
<evidence type="ECO:0000256" key="1">
    <source>
        <dbReference type="SAM" id="MobiDB-lite"/>
    </source>
</evidence>
<dbReference type="RefSeq" id="WP_147028522.1">
    <property type="nucleotide sequence ID" value="NZ_BJZU01000133.1"/>
</dbReference>
<sequence length="60" mass="6210">MNARVYPDVNTTSASSAPANQPHHRQGQDIDSVDQLSSIVLMGLAIAGGVVAILLIALLV</sequence>
<feature type="compositionally biased region" description="Polar residues" evidence="1">
    <location>
        <begin position="9"/>
        <end position="19"/>
    </location>
</feature>